<feature type="compositionally biased region" description="Acidic residues" evidence="1">
    <location>
        <begin position="1"/>
        <end position="10"/>
    </location>
</feature>
<keyword evidence="3" id="KW-1185">Reference proteome</keyword>
<evidence type="ECO:0000256" key="1">
    <source>
        <dbReference type="SAM" id="MobiDB-lite"/>
    </source>
</evidence>
<protein>
    <submittedName>
        <fullName evidence="2">Uncharacterized protein</fullName>
    </submittedName>
</protein>
<organism evidence="2 3">
    <name type="scientific">Cymbomonas tetramitiformis</name>
    <dbReference type="NCBI Taxonomy" id="36881"/>
    <lineage>
        <taxon>Eukaryota</taxon>
        <taxon>Viridiplantae</taxon>
        <taxon>Chlorophyta</taxon>
        <taxon>Pyramimonadophyceae</taxon>
        <taxon>Pyramimonadales</taxon>
        <taxon>Pyramimonadaceae</taxon>
        <taxon>Cymbomonas</taxon>
    </lineage>
</organism>
<comment type="caution">
    <text evidence="2">The sequence shown here is derived from an EMBL/GenBank/DDBJ whole genome shotgun (WGS) entry which is preliminary data.</text>
</comment>
<dbReference type="EMBL" id="LGRX02007527">
    <property type="protein sequence ID" value="KAK3274790.1"/>
    <property type="molecule type" value="Genomic_DNA"/>
</dbReference>
<evidence type="ECO:0000313" key="3">
    <source>
        <dbReference type="Proteomes" id="UP001190700"/>
    </source>
</evidence>
<feature type="region of interest" description="Disordered" evidence="1">
    <location>
        <begin position="1"/>
        <end position="48"/>
    </location>
</feature>
<evidence type="ECO:0000313" key="2">
    <source>
        <dbReference type="EMBL" id="KAK3274790.1"/>
    </source>
</evidence>
<reference evidence="2 3" key="1">
    <citation type="journal article" date="2015" name="Genome Biol. Evol.">
        <title>Comparative Genomics of a Bacterivorous Green Alga Reveals Evolutionary Causalities and Consequences of Phago-Mixotrophic Mode of Nutrition.</title>
        <authorList>
            <person name="Burns J.A."/>
            <person name="Paasch A."/>
            <person name="Narechania A."/>
            <person name="Kim E."/>
        </authorList>
    </citation>
    <scope>NUCLEOTIDE SEQUENCE [LARGE SCALE GENOMIC DNA]</scope>
    <source>
        <strain evidence="2 3">PLY_AMNH</strain>
    </source>
</reference>
<dbReference type="Proteomes" id="UP001190700">
    <property type="component" value="Unassembled WGS sequence"/>
</dbReference>
<feature type="compositionally biased region" description="Polar residues" evidence="1">
    <location>
        <begin position="12"/>
        <end position="46"/>
    </location>
</feature>
<proteinExistence type="predicted"/>
<dbReference type="AlphaFoldDB" id="A0AAE0L7Q1"/>
<accession>A0AAE0L7Q1</accession>
<gene>
    <name evidence="2" type="ORF">CYMTET_17041</name>
</gene>
<feature type="region of interest" description="Disordered" evidence="1">
    <location>
        <begin position="234"/>
        <end position="267"/>
    </location>
</feature>
<sequence length="267" mass="29150">MSLTTPEDEVSSYISSADSLHTIPTPTSLQTTDGGDSEPSFPTSIHPSRRHLVPDMHVRKTSWRAMRHRTSPKRQEPEDLHFSDVVKAVKGKDVFKTEHHVAALKYFMPSGRISDRTKQQGFNTVDVTLATLRFLINSRRQRFLLCLLIIVLHDPPVALQKGCPPGFYQDAANGSSQDHRRWLFQDTWWLFQDLGGSSGYLPPDAAGGSLSGTAAPVALPGYRQWLFQDAAKSGSSGSASTLPGCSGGSLPGCRRALPGYANGSQDT</sequence>
<name>A0AAE0L7Q1_9CHLO</name>